<dbReference type="EMBL" id="CAJFCW020000003">
    <property type="protein sequence ID" value="CAG9108418.1"/>
    <property type="molecule type" value="Genomic_DNA"/>
</dbReference>
<evidence type="ECO:0000256" key="12">
    <source>
        <dbReference type="RuleBase" id="RU361129"/>
    </source>
</evidence>
<dbReference type="PROSITE" id="PS50071">
    <property type="entry name" value="HOMEOBOX_2"/>
    <property type="match status" value="1"/>
</dbReference>
<dbReference type="PROSITE" id="PS51042">
    <property type="entry name" value="CUT"/>
    <property type="match status" value="2"/>
</dbReference>
<comment type="similarity">
    <text evidence="2 12">Belongs to the CUT homeobox family.</text>
</comment>
<evidence type="ECO:0000256" key="13">
    <source>
        <dbReference type="SAM" id="Coils"/>
    </source>
</evidence>
<evidence type="ECO:0000256" key="1">
    <source>
        <dbReference type="ARBA" id="ARBA00004123"/>
    </source>
</evidence>
<feature type="compositionally biased region" description="Low complexity" evidence="14">
    <location>
        <begin position="272"/>
        <end position="288"/>
    </location>
</feature>
<feature type="domain" description="Homeobox" evidence="15">
    <location>
        <begin position="793"/>
        <end position="853"/>
    </location>
</feature>
<dbReference type="InterPro" id="IPR009057">
    <property type="entry name" value="Homeodomain-like_sf"/>
</dbReference>
<dbReference type="Proteomes" id="UP000783686">
    <property type="component" value="Unassembled WGS sequence"/>
</dbReference>
<keyword evidence="9 10" id="KW-0539">Nucleus</keyword>
<dbReference type="SMART" id="SM01109">
    <property type="entry name" value="CUT"/>
    <property type="match status" value="2"/>
</dbReference>
<accession>A0A811KRU1</accession>
<feature type="DNA-binding region" description="Homeobox" evidence="10">
    <location>
        <begin position="795"/>
        <end position="854"/>
    </location>
</feature>
<dbReference type="Pfam" id="PF02376">
    <property type="entry name" value="CUT"/>
    <property type="match status" value="2"/>
</dbReference>
<protein>
    <recommendedName>
        <fullName evidence="12">DNA-binding protein SATB</fullName>
    </recommendedName>
    <alternativeName>
        <fullName evidence="12">Special AT-rich sequence-binding protein</fullName>
    </alternativeName>
</protein>
<evidence type="ECO:0000256" key="3">
    <source>
        <dbReference type="ARBA" id="ARBA00022737"/>
    </source>
</evidence>
<dbReference type="AlphaFoldDB" id="A0A811KRU1"/>
<name>A0A811KRU1_9BILA</name>
<dbReference type="SMART" id="SM00389">
    <property type="entry name" value="HOX"/>
    <property type="match status" value="1"/>
</dbReference>
<dbReference type="GO" id="GO:0000977">
    <property type="term" value="F:RNA polymerase II transcription regulatory region sequence-specific DNA binding"/>
    <property type="evidence" value="ECO:0007669"/>
    <property type="project" value="TreeGrafter"/>
</dbReference>
<dbReference type="InterPro" id="IPR010982">
    <property type="entry name" value="Lambda_DNA-bd_dom_sf"/>
</dbReference>
<feature type="compositionally biased region" description="Low complexity" evidence="14">
    <location>
        <begin position="1"/>
        <end position="18"/>
    </location>
</feature>
<evidence type="ECO:0000256" key="14">
    <source>
        <dbReference type="SAM" id="MobiDB-lite"/>
    </source>
</evidence>
<comment type="caution">
    <text evidence="17">The sequence shown here is derived from an EMBL/GenBank/DDBJ whole genome shotgun (WGS) entry which is preliminary data.</text>
</comment>
<keyword evidence="7 10" id="KW-0371">Homeobox</keyword>
<feature type="domain" description="CUT" evidence="16">
    <location>
        <begin position="568"/>
        <end position="655"/>
    </location>
</feature>
<keyword evidence="6 10" id="KW-0238">DNA-binding</keyword>
<evidence type="ECO:0000256" key="4">
    <source>
        <dbReference type="ARBA" id="ARBA00023015"/>
    </source>
</evidence>
<evidence type="ECO:0000256" key="8">
    <source>
        <dbReference type="ARBA" id="ARBA00023163"/>
    </source>
</evidence>
<evidence type="ECO:0000256" key="7">
    <source>
        <dbReference type="ARBA" id="ARBA00023155"/>
    </source>
</evidence>
<dbReference type="GO" id="GO:0000981">
    <property type="term" value="F:DNA-binding transcription factor activity, RNA polymerase II-specific"/>
    <property type="evidence" value="ECO:0007669"/>
    <property type="project" value="InterPro"/>
</dbReference>
<feature type="coiled-coil region" evidence="13">
    <location>
        <begin position="47"/>
        <end position="81"/>
    </location>
</feature>
<feature type="region of interest" description="Disordered" evidence="14">
    <location>
        <begin position="268"/>
        <end position="291"/>
    </location>
</feature>
<evidence type="ECO:0000256" key="5">
    <source>
        <dbReference type="ARBA" id="ARBA00023054"/>
    </source>
</evidence>
<feature type="domain" description="CUT" evidence="16">
    <location>
        <begin position="307"/>
        <end position="397"/>
    </location>
</feature>
<sequence>MSTDSGSSESDIISITSTNVSPSSNHNGKRAEDDEAIFSISDKNTTVKEYTKLLVEKNKRIEELEKDNKRLQTAMTSTITDYEARIGELLSELDRYHQLNTSLQAKQTCSCQKSENIMQKKKKTASKKKTKNSNPNIMADLLHLCNNSDMAPSSADDILSALNNFVKENNTDKPKPPNTDDTAWNALLTDPNASDFIDFLAKFNPDASKSESPAVDFNDLSQFSAWKERELTPQVVEEDPMAVNTQELLNLLINNGDAGSSDIKIEFWDNNTKPTPTASTSTPSGPKPLTEEEQKIVKKLQDRIALSCSRLGNHALNTVEIAKECKRIMIAYNIGQRLFARFVMNQVVKSQGSLSELLSKPRPWNRLTDKGREAFRRIFGWLTDDEAIELVHSLSPRKTTTKLEKVDHPSAESLIETYGKTLSPLPEVCDSRLGEFEAPDNSSGEYDGHSSRLAKYESSGNHIVNYEMPDSRMVEFEIEKPEGMKSPEIKTRYVGSSSSSTKSTNRWKHDDIPTEKIINILEAERAKVADKSPKKLTSPIFKSKKPSPLSESDLLKNALRTEQLFLSQEHFEKYTYLNTEDLVKEVKEYLNNHGISQRQFGEKVLLLSQGSVSDLLARPKPWNNITQKGKEPFIRMRVFLDEAERYHDKKDSQYSQLFEDLHATAGSFLESCSSVKSDDDIQIIETNPAEVKSNIKDKLKTECISTDVFVKNYLPEKCGEVERFMTIKDYNVDVNVLNNLSGFLNDTDGVERLKTAQLDIVHKGMKSETELRSQKRKTSQENGDSVEETPAKKQPRFQRTIITERQKEALLYVYEKNARPNPTIISGLSRILGLPSKTITNWFHNHRTRNRSKVTDAAFIESINNGTIADLELLAYCNEINDMLKGSASVEDDESGDSGSKTAGVLDKAIARIHQLAQARGSTQLCV</sequence>
<dbReference type="InterPro" id="IPR003350">
    <property type="entry name" value="CUT_dom"/>
</dbReference>
<evidence type="ECO:0000259" key="16">
    <source>
        <dbReference type="PROSITE" id="PS51042"/>
    </source>
</evidence>
<evidence type="ECO:0000256" key="10">
    <source>
        <dbReference type="PROSITE-ProRule" id="PRU00108"/>
    </source>
</evidence>
<feature type="region of interest" description="Disordered" evidence="14">
    <location>
        <begin position="765"/>
        <end position="797"/>
    </location>
</feature>
<keyword evidence="5 13" id="KW-0175">Coiled coil</keyword>
<dbReference type="PANTHER" id="PTHR14043:SF2">
    <property type="entry name" value="HOMEOBOX PROTEIN CUT"/>
    <property type="match status" value="1"/>
</dbReference>
<reference evidence="17" key="1">
    <citation type="submission" date="2020-09" db="EMBL/GenBank/DDBJ databases">
        <authorList>
            <person name="Kikuchi T."/>
        </authorList>
    </citation>
    <scope>NUCLEOTIDE SEQUENCE</scope>
    <source>
        <strain evidence="17">SH1</strain>
    </source>
</reference>
<evidence type="ECO:0000256" key="6">
    <source>
        <dbReference type="ARBA" id="ARBA00023125"/>
    </source>
</evidence>
<dbReference type="GO" id="GO:0005634">
    <property type="term" value="C:nucleus"/>
    <property type="evidence" value="ECO:0007669"/>
    <property type="project" value="UniProtKB-SubCell"/>
</dbReference>
<dbReference type="InterPro" id="IPR001356">
    <property type="entry name" value="HD"/>
</dbReference>
<dbReference type="CDD" id="cd00086">
    <property type="entry name" value="homeodomain"/>
    <property type="match status" value="1"/>
</dbReference>
<dbReference type="PANTHER" id="PTHR14043">
    <property type="entry name" value="CCAAT DISPLACEMENT PROTEIN-RELATED"/>
    <property type="match status" value="1"/>
</dbReference>
<keyword evidence="4 12" id="KW-0805">Transcription regulation</keyword>
<dbReference type="OrthoDB" id="10257567at2759"/>
<dbReference type="InterPro" id="IPR017970">
    <property type="entry name" value="Homeobox_CS"/>
</dbReference>
<evidence type="ECO:0000259" key="15">
    <source>
        <dbReference type="PROSITE" id="PS50071"/>
    </source>
</evidence>
<dbReference type="GO" id="GO:0030154">
    <property type="term" value="P:cell differentiation"/>
    <property type="evidence" value="ECO:0007669"/>
    <property type="project" value="UniProtKB-ARBA"/>
</dbReference>
<evidence type="ECO:0000256" key="9">
    <source>
        <dbReference type="ARBA" id="ARBA00023242"/>
    </source>
</evidence>
<dbReference type="Proteomes" id="UP000614601">
    <property type="component" value="Unassembled WGS sequence"/>
</dbReference>
<evidence type="ECO:0000313" key="17">
    <source>
        <dbReference type="EMBL" id="CAD5217749.1"/>
    </source>
</evidence>
<keyword evidence="18" id="KW-1185">Reference proteome</keyword>
<proteinExistence type="inferred from homology"/>
<keyword evidence="3" id="KW-0677">Repeat</keyword>
<dbReference type="SUPFAM" id="SSF46689">
    <property type="entry name" value="Homeodomain-like"/>
    <property type="match status" value="1"/>
</dbReference>
<organism evidence="17 18">
    <name type="scientific">Bursaphelenchus okinawaensis</name>
    <dbReference type="NCBI Taxonomy" id="465554"/>
    <lineage>
        <taxon>Eukaryota</taxon>
        <taxon>Metazoa</taxon>
        <taxon>Ecdysozoa</taxon>
        <taxon>Nematoda</taxon>
        <taxon>Chromadorea</taxon>
        <taxon>Rhabditida</taxon>
        <taxon>Tylenchina</taxon>
        <taxon>Tylenchomorpha</taxon>
        <taxon>Aphelenchoidea</taxon>
        <taxon>Aphelenchoididae</taxon>
        <taxon>Bursaphelenchus</taxon>
    </lineage>
</organism>
<evidence type="ECO:0000313" key="18">
    <source>
        <dbReference type="Proteomes" id="UP000614601"/>
    </source>
</evidence>
<feature type="region of interest" description="Disordered" evidence="14">
    <location>
        <begin position="1"/>
        <end position="34"/>
    </location>
</feature>
<dbReference type="PROSITE" id="PS00027">
    <property type="entry name" value="HOMEOBOX_1"/>
    <property type="match status" value="1"/>
</dbReference>
<keyword evidence="8 12" id="KW-0804">Transcription</keyword>
<dbReference type="Gene3D" id="1.10.260.40">
    <property type="entry name" value="lambda repressor-like DNA-binding domains"/>
    <property type="match status" value="2"/>
</dbReference>
<evidence type="ECO:0000256" key="11">
    <source>
        <dbReference type="RuleBase" id="RU000682"/>
    </source>
</evidence>
<dbReference type="EMBL" id="CAJFDH010000003">
    <property type="protein sequence ID" value="CAD5217749.1"/>
    <property type="molecule type" value="Genomic_DNA"/>
</dbReference>
<evidence type="ECO:0000256" key="2">
    <source>
        <dbReference type="ARBA" id="ARBA00008190"/>
    </source>
</evidence>
<gene>
    <name evidence="17" type="ORF">BOKJ2_LOCUS7248</name>
</gene>
<comment type="subcellular location">
    <subcellularLocation>
        <location evidence="1 10 11">Nucleus</location>
    </subcellularLocation>
</comment>
<dbReference type="Gene3D" id="1.10.10.60">
    <property type="entry name" value="Homeodomain-like"/>
    <property type="match status" value="1"/>
</dbReference>
<dbReference type="Pfam" id="PF00046">
    <property type="entry name" value="Homeodomain"/>
    <property type="match status" value="1"/>
</dbReference>
<dbReference type="SUPFAM" id="SSF47413">
    <property type="entry name" value="lambda repressor-like DNA-binding domains"/>
    <property type="match status" value="2"/>
</dbReference>